<dbReference type="Proteomes" id="UP001187346">
    <property type="component" value="Unassembled WGS sequence"/>
</dbReference>
<evidence type="ECO:0000259" key="3">
    <source>
        <dbReference type="SMART" id="SM00822"/>
    </source>
</evidence>
<reference evidence="4 5" key="1">
    <citation type="submission" date="2023-10" db="EMBL/GenBank/DDBJ databases">
        <title>Characterization of rhizosphere-enriched actinobacteria from wheat plants lab-grown on chernevaya soil.</title>
        <authorList>
            <person name="Tikhonova E.N."/>
            <person name="Konopkin A."/>
            <person name="Kravchenko I.K."/>
        </authorList>
    </citation>
    <scope>NUCLEOTIDE SEQUENCE [LARGE SCALE GENOMIC DNA]</scope>
    <source>
        <strain evidence="4 5">RR29</strain>
    </source>
</reference>
<organism evidence="4 5">
    <name type="scientific">Streptomyces prunicolor</name>
    <dbReference type="NCBI Taxonomy" id="67348"/>
    <lineage>
        <taxon>Bacteria</taxon>
        <taxon>Bacillati</taxon>
        <taxon>Actinomycetota</taxon>
        <taxon>Actinomycetes</taxon>
        <taxon>Kitasatosporales</taxon>
        <taxon>Streptomycetaceae</taxon>
        <taxon>Streptomyces</taxon>
    </lineage>
</organism>
<dbReference type="SUPFAM" id="SSF51735">
    <property type="entry name" value="NAD(P)-binding Rossmann-fold domains"/>
    <property type="match status" value="1"/>
</dbReference>
<dbReference type="InterPro" id="IPR057326">
    <property type="entry name" value="KR_dom"/>
</dbReference>
<evidence type="ECO:0000256" key="2">
    <source>
        <dbReference type="ARBA" id="ARBA00023002"/>
    </source>
</evidence>
<name>A0ABU4F232_9ACTN</name>
<dbReference type="Pfam" id="PF13561">
    <property type="entry name" value="adh_short_C2"/>
    <property type="match status" value="1"/>
</dbReference>
<dbReference type="InterPro" id="IPR002347">
    <property type="entry name" value="SDR_fam"/>
</dbReference>
<evidence type="ECO:0000256" key="1">
    <source>
        <dbReference type="ARBA" id="ARBA00006484"/>
    </source>
</evidence>
<dbReference type="EMBL" id="JAWMAJ010000003">
    <property type="protein sequence ID" value="MDV7214645.1"/>
    <property type="molecule type" value="Genomic_DNA"/>
</dbReference>
<protein>
    <submittedName>
        <fullName evidence="4">SDR family NAD(P)-dependent oxidoreductase</fullName>
    </submittedName>
</protein>
<dbReference type="PRINTS" id="PR00080">
    <property type="entry name" value="SDRFAMILY"/>
</dbReference>
<dbReference type="RefSeq" id="WP_317769751.1">
    <property type="nucleotide sequence ID" value="NZ_JAWMAJ010000003.1"/>
</dbReference>
<dbReference type="SMART" id="SM00822">
    <property type="entry name" value="PKS_KR"/>
    <property type="match status" value="1"/>
</dbReference>
<accession>A0ABU4F232</accession>
<dbReference type="PRINTS" id="PR00081">
    <property type="entry name" value="GDHRDH"/>
</dbReference>
<evidence type="ECO:0000313" key="4">
    <source>
        <dbReference type="EMBL" id="MDV7214645.1"/>
    </source>
</evidence>
<gene>
    <name evidence="4" type="ORF">R5A26_01635</name>
</gene>
<dbReference type="PANTHER" id="PTHR42760:SF133">
    <property type="entry name" value="3-OXOACYL-[ACYL-CARRIER-PROTEIN] REDUCTASE"/>
    <property type="match status" value="1"/>
</dbReference>
<dbReference type="PANTHER" id="PTHR42760">
    <property type="entry name" value="SHORT-CHAIN DEHYDROGENASES/REDUCTASES FAMILY MEMBER"/>
    <property type="match status" value="1"/>
</dbReference>
<sequence>MSPAGWEDDQPRVVLVTGAARGLGACIASRFYDRGYRVAVTDLDEEAAVKTAAALDPTGSSAVGLGLDARDKAAFVRVLADLVARWGAVHVLVNNAGLSKVEALMDITPDSFGAVVSANLDGTFLGCQVLGAYFADRGYGRIVNIASLAGQNGGTATGAHYASAKGGVITLTKVFARELGPQGVTVNAISPGPQELPSVRESVDPDRLAQIEASIPVRRLGRPEFIADMAVLLAADTADTVTGACWDANGGLYLR</sequence>
<keyword evidence="2" id="KW-0560">Oxidoreductase</keyword>
<dbReference type="PROSITE" id="PS00061">
    <property type="entry name" value="ADH_SHORT"/>
    <property type="match status" value="1"/>
</dbReference>
<feature type="domain" description="Ketoreductase" evidence="3">
    <location>
        <begin position="12"/>
        <end position="214"/>
    </location>
</feature>
<keyword evidence="5" id="KW-1185">Reference proteome</keyword>
<evidence type="ECO:0000313" key="5">
    <source>
        <dbReference type="Proteomes" id="UP001187346"/>
    </source>
</evidence>
<dbReference type="InterPro" id="IPR020904">
    <property type="entry name" value="Sc_DH/Rdtase_CS"/>
</dbReference>
<dbReference type="InterPro" id="IPR036291">
    <property type="entry name" value="NAD(P)-bd_dom_sf"/>
</dbReference>
<proteinExistence type="inferred from homology"/>
<comment type="caution">
    <text evidence="4">The sequence shown here is derived from an EMBL/GenBank/DDBJ whole genome shotgun (WGS) entry which is preliminary data.</text>
</comment>
<dbReference type="Gene3D" id="3.40.50.720">
    <property type="entry name" value="NAD(P)-binding Rossmann-like Domain"/>
    <property type="match status" value="1"/>
</dbReference>
<comment type="similarity">
    <text evidence="1">Belongs to the short-chain dehydrogenases/reductases (SDR) family.</text>
</comment>